<evidence type="ECO:0000256" key="4">
    <source>
        <dbReference type="ARBA" id="ARBA00013508"/>
    </source>
</evidence>
<keyword evidence="7" id="KW-0206">Cytoskeleton</keyword>
<evidence type="ECO:0000256" key="10">
    <source>
        <dbReference type="SAM" id="MobiDB-lite"/>
    </source>
</evidence>
<dbReference type="PANTHER" id="PTHR32078:SF1">
    <property type="entry name" value="NUCLEAR PROTEIN MDM1"/>
    <property type="match status" value="1"/>
</dbReference>
<dbReference type="GeneID" id="119638516"/>
<dbReference type="GO" id="GO:0005634">
    <property type="term" value="C:nucleus"/>
    <property type="evidence" value="ECO:0007669"/>
    <property type="project" value="UniProtKB-SubCell"/>
</dbReference>
<dbReference type="Pfam" id="PF15501">
    <property type="entry name" value="MDM1"/>
    <property type="match status" value="1"/>
</dbReference>
<dbReference type="RefSeq" id="XP_037891263.1">
    <property type="nucleotide sequence ID" value="XM_038035335.1"/>
</dbReference>
<dbReference type="KEGG" id="gfs:119638516"/>
<dbReference type="GO" id="GO:0046600">
    <property type="term" value="P:negative regulation of centriole replication"/>
    <property type="evidence" value="ECO:0007669"/>
    <property type="project" value="InterPro"/>
</dbReference>
<keyword evidence="5" id="KW-0963">Cytoplasm</keyword>
<feature type="region of interest" description="Disordered" evidence="10">
    <location>
        <begin position="42"/>
        <end position="66"/>
    </location>
</feature>
<dbReference type="Proteomes" id="UP000092443">
    <property type="component" value="Unplaced"/>
</dbReference>
<evidence type="ECO:0000313" key="14">
    <source>
        <dbReference type="RefSeq" id="XP_037891264.1"/>
    </source>
</evidence>
<dbReference type="GO" id="GO:0008017">
    <property type="term" value="F:microtubule binding"/>
    <property type="evidence" value="ECO:0007669"/>
    <property type="project" value="InterPro"/>
</dbReference>
<feature type="compositionally biased region" description="Basic and acidic residues" evidence="10">
    <location>
        <begin position="486"/>
        <end position="501"/>
    </location>
</feature>
<feature type="compositionally biased region" description="Basic residues" evidence="10">
    <location>
        <begin position="211"/>
        <end position="222"/>
    </location>
</feature>
<feature type="region of interest" description="Disordered" evidence="10">
    <location>
        <begin position="838"/>
        <end position="867"/>
    </location>
</feature>
<keyword evidence="8" id="KW-0539">Nucleus</keyword>
<evidence type="ECO:0000313" key="13">
    <source>
        <dbReference type="RefSeq" id="XP_037891263.1"/>
    </source>
</evidence>
<evidence type="ECO:0000256" key="3">
    <source>
        <dbReference type="ARBA" id="ARBA00010494"/>
    </source>
</evidence>
<feature type="compositionally biased region" description="Low complexity" evidence="10">
    <location>
        <begin position="885"/>
        <end position="943"/>
    </location>
</feature>
<proteinExistence type="inferred from homology"/>
<keyword evidence="6" id="KW-0493">Microtubule</keyword>
<dbReference type="RefSeq" id="XP_037891262.1">
    <property type="nucleotide sequence ID" value="XM_038035334.1"/>
</dbReference>
<feature type="compositionally biased region" description="Low complexity" evidence="10">
    <location>
        <begin position="196"/>
        <end position="210"/>
    </location>
</feature>
<evidence type="ECO:0000313" key="11">
    <source>
        <dbReference type="Proteomes" id="UP000092443"/>
    </source>
</evidence>
<dbReference type="PANTHER" id="PTHR32078">
    <property type="entry name" value="NUCLEAR PROTEIN MDM1"/>
    <property type="match status" value="1"/>
</dbReference>
<gene>
    <name evidence="12 13 14" type="primary">LOC119638516</name>
</gene>
<feature type="compositionally biased region" description="Low complexity" evidence="10">
    <location>
        <begin position="316"/>
        <end position="336"/>
    </location>
</feature>
<feature type="region of interest" description="Disordered" evidence="10">
    <location>
        <begin position="196"/>
        <end position="222"/>
    </location>
</feature>
<protein>
    <recommendedName>
        <fullName evidence="4">Nuclear protein MDM1</fullName>
    </recommendedName>
</protein>
<dbReference type="AlphaFoldDB" id="A0A9C5Z3G9"/>
<feature type="region of interest" description="Disordered" evidence="10">
    <location>
        <begin position="880"/>
        <end position="949"/>
    </location>
</feature>
<feature type="region of interest" description="Disordered" evidence="10">
    <location>
        <begin position="623"/>
        <end position="665"/>
    </location>
</feature>
<organism evidence="11 13">
    <name type="scientific">Glossina fuscipes</name>
    <dbReference type="NCBI Taxonomy" id="7396"/>
    <lineage>
        <taxon>Eukaryota</taxon>
        <taxon>Metazoa</taxon>
        <taxon>Ecdysozoa</taxon>
        <taxon>Arthropoda</taxon>
        <taxon>Hexapoda</taxon>
        <taxon>Insecta</taxon>
        <taxon>Pterygota</taxon>
        <taxon>Neoptera</taxon>
        <taxon>Endopterygota</taxon>
        <taxon>Diptera</taxon>
        <taxon>Brachycera</taxon>
        <taxon>Muscomorpha</taxon>
        <taxon>Hippoboscoidea</taxon>
        <taxon>Glossinidae</taxon>
        <taxon>Glossina</taxon>
    </lineage>
</organism>
<comment type="subcellular location">
    <subcellularLocation>
        <location evidence="1">Cytoplasm</location>
        <location evidence="1">Cytoskeleton</location>
        <location evidence="1">Microtubule organizing center</location>
        <location evidence="1">Centrosome</location>
        <location evidence="1">Centriole</location>
    </subcellularLocation>
    <subcellularLocation>
        <location evidence="2">Nucleus</location>
    </subcellularLocation>
</comment>
<feature type="compositionally biased region" description="Low complexity" evidence="10">
    <location>
        <begin position="562"/>
        <end position="574"/>
    </location>
</feature>
<evidence type="ECO:0000256" key="9">
    <source>
        <dbReference type="ARBA" id="ARBA00045771"/>
    </source>
</evidence>
<evidence type="ECO:0000256" key="6">
    <source>
        <dbReference type="ARBA" id="ARBA00022701"/>
    </source>
</evidence>
<evidence type="ECO:0000256" key="8">
    <source>
        <dbReference type="ARBA" id="ARBA00023242"/>
    </source>
</evidence>
<dbReference type="InterPro" id="IPR029136">
    <property type="entry name" value="MDM1"/>
</dbReference>
<keyword evidence="11" id="KW-1185">Reference proteome</keyword>
<evidence type="ECO:0000313" key="12">
    <source>
        <dbReference type="RefSeq" id="XP_037891262.1"/>
    </source>
</evidence>
<accession>A0A9C5Z3G9</accession>
<comment type="function">
    <text evidence="9">Microtubule-binding protein that negatively regulates centriole duplication. Binds to and stabilizes microtubules.</text>
</comment>
<feature type="compositionally biased region" description="Low complexity" evidence="10">
    <location>
        <begin position="626"/>
        <end position="641"/>
    </location>
</feature>
<feature type="region of interest" description="Disordered" evidence="10">
    <location>
        <begin position="316"/>
        <end position="354"/>
    </location>
</feature>
<dbReference type="GO" id="GO:0005814">
    <property type="term" value="C:centriole"/>
    <property type="evidence" value="ECO:0007669"/>
    <property type="project" value="UniProtKB-SubCell"/>
</dbReference>
<evidence type="ECO:0000256" key="1">
    <source>
        <dbReference type="ARBA" id="ARBA00004114"/>
    </source>
</evidence>
<evidence type="ECO:0000256" key="7">
    <source>
        <dbReference type="ARBA" id="ARBA00023212"/>
    </source>
</evidence>
<dbReference type="RefSeq" id="XP_037891264.1">
    <property type="nucleotide sequence ID" value="XM_038035336.1"/>
</dbReference>
<feature type="compositionally biased region" description="Low complexity" evidence="10">
    <location>
        <begin position="985"/>
        <end position="1001"/>
    </location>
</feature>
<name>A0A9C5Z3G9_9MUSC</name>
<feature type="compositionally biased region" description="Basic and acidic residues" evidence="10">
    <location>
        <begin position="753"/>
        <end position="768"/>
    </location>
</feature>
<comment type="similarity">
    <text evidence="3">Belongs to the MDM1 family.</text>
</comment>
<feature type="compositionally biased region" description="Pro residues" evidence="10">
    <location>
        <begin position="855"/>
        <end position="864"/>
    </location>
</feature>
<reference evidence="12 13" key="1">
    <citation type="submission" date="2025-04" db="UniProtKB">
        <authorList>
            <consortium name="RefSeq"/>
        </authorList>
    </citation>
    <scope>IDENTIFICATION</scope>
    <source>
        <tissue evidence="12 13">Whole body pupa</tissue>
    </source>
</reference>
<feature type="region of interest" description="Disordered" evidence="10">
    <location>
        <begin position="85"/>
        <end position="144"/>
    </location>
</feature>
<feature type="region of interest" description="Disordered" evidence="10">
    <location>
        <begin position="477"/>
        <end position="609"/>
    </location>
</feature>
<evidence type="ECO:0000256" key="5">
    <source>
        <dbReference type="ARBA" id="ARBA00022490"/>
    </source>
</evidence>
<feature type="region of interest" description="Disordered" evidence="10">
    <location>
        <begin position="978"/>
        <end position="1001"/>
    </location>
</feature>
<sequence>MIGSFWNLCRACPSMPVDKQLHSEYRSTYRWHEFTGSSRPEVVRRAPAPNPSQFVGATNEPPIPRRKKCPELAYKSHEFIIGSEYTDARNNAANRMPRSEERGGTPSRRSKSEGPPAVPNGRAYPISTDVDGPDTKQAGESSQGLFKKTISKLSTEYRLQFVWPNVRRIKGPETQTTTATTDQPKKSISMGAIRGQQAYQQQQQQQQLHNYHQHHHHHHHYQQQHNHHQMMAAMPTVHKKRTTNQKEATLHELEPLVSDADDRKPIEKQVTIVERKVTARPFSQLIEQERPHHFITKKENYGFEKVTEVDNKQLLQEQQQQQQQEQQPLAPQQPAAGDGELIMNGSSPPHSKPNLDLWLKEVVELRKKAGEYKCRGWGIEIDPDLYKKQKDLWDQVSKNSSLSALSLASAMHRPITKEEKEQENNKKTAPLTIKPQKARVPGQAFFLDNKDEMHALPARFHHTFKHSSTSFLQKDVEEGALLPSPTREKLMPAITKRESESQRGSPKKTAASRHGSPQKGSPQKGSPKKIIKTRSQSVGPEHESPKRQIRSASTAPTARYVTTTAGKKTPTTAAAERKARPSTLSTTLHIRTKSSSLPPPPPSGSRAHANAVAAANIENSQLHANQSLTSTSLSKSPQSSQMRKSDKDKRNLINNNNNNSHEASNGSIVTQPLLLPPLPPPAPPPPLLLQHGMKIIKTPPKTSAMSSMSVIQTDGMRKIAPPSTLVMNDEIGGHKIGGDVGKTLALNRLPVPGRDKKLAENDGEDGRDTAISVSSCSPQPVPEVPEEPLVKSPPEPTRVKSPEQIIMRSPDPVNWTVPLDTGKTFTVTQNVKEVRFLGENYSRPQSEIKASTPVEKPPPPPQSAPPELTEQVKMDAWKNAHSTDTKASLLSSSSPTSSLSKNQKSFNNNHTNNNNNNYNNNHNSNNNNINSNSNNNGNNNTNNKLNTKPLPGTTIRVLEDPLFDIDVVMATSAASITSVTGGGNLSSSSNSTTTPSTARTTATDVLEKARDRFDRFWGGNNVKEESV</sequence>
<evidence type="ECO:0000256" key="2">
    <source>
        <dbReference type="ARBA" id="ARBA00004123"/>
    </source>
</evidence>
<dbReference type="GO" id="GO:0005874">
    <property type="term" value="C:microtubule"/>
    <property type="evidence" value="ECO:0007669"/>
    <property type="project" value="UniProtKB-KW"/>
</dbReference>
<feature type="region of interest" description="Disordered" evidence="10">
    <location>
        <begin position="751"/>
        <end position="801"/>
    </location>
</feature>